<reference evidence="5 6" key="1">
    <citation type="submission" date="2016-07" db="EMBL/GenBank/DDBJ databases">
        <title>Draft genome sequence of Prauserella sp. YIM 121212, isolated from alkaline soil.</title>
        <authorList>
            <person name="Ruckert C."/>
            <person name="Albersmeier A."/>
            <person name="Jiang C.-L."/>
            <person name="Jiang Y."/>
            <person name="Kalinowski J."/>
            <person name="Schneider O."/>
            <person name="Winkler A."/>
            <person name="Zotchev S.B."/>
        </authorList>
    </citation>
    <scope>NUCLEOTIDE SEQUENCE [LARGE SCALE GENOMIC DNA]</scope>
    <source>
        <strain evidence="5 6">YIM 121212</strain>
    </source>
</reference>
<evidence type="ECO:0008006" key="7">
    <source>
        <dbReference type="Google" id="ProtNLM"/>
    </source>
</evidence>
<dbReference type="InterPro" id="IPR046342">
    <property type="entry name" value="CBS_dom_sf"/>
</dbReference>
<dbReference type="EMBL" id="MASU01000005">
    <property type="protein sequence ID" value="PXY36517.1"/>
    <property type="molecule type" value="Genomic_DNA"/>
</dbReference>
<dbReference type="Gene3D" id="3.30.1340.30">
    <property type="match status" value="1"/>
</dbReference>
<proteinExistence type="predicted"/>
<dbReference type="InterPro" id="IPR007055">
    <property type="entry name" value="BON_dom"/>
</dbReference>
<keyword evidence="6" id="KW-1185">Reference proteome</keyword>
<comment type="caution">
    <text evidence="5">The sequence shown here is derived from an EMBL/GenBank/DDBJ whole genome shotgun (WGS) entry which is preliminary data.</text>
</comment>
<evidence type="ECO:0000259" key="4">
    <source>
        <dbReference type="PROSITE" id="PS51371"/>
    </source>
</evidence>
<evidence type="ECO:0000256" key="1">
    <source>
        <dbReference type="ARBA" id="ARBA00023122"/>
    </source>
</evidence>
<dbReference type="SUPFAM" id="SSF54631">
    <property type="entry name" value="CBS-domain pair"/>
    <property type="match status" value="1"/>
</dbReference>
<sequence length="225" mass="24586">MRGRTVGDVMTRPVVTISGKTSFKDIVAVLAEHGIGSVPVVDAQDRPIGVVSEADLLAKEDRRGAPEPPSLFTELRRWRRWNRARGRLAEDVMTRHVVTIGRDDTLGSAARRLAEGNLRRLYVVDGTGKLVGVVARRDVLSVFLQPDEELGKLVRREVLHRAMWLDPGTVTVHVKDGVVSLSGTLERRSEVDIAGNLTAAIPGVVDVRNDLRAKVDDTAATGKSF</sequence>
<evidence type="ECO:0000313" key="5">
    <source>
        <dbReference type="EMBL" id="PXY36517.1"/>
    </source>
</evidence>
<dbReference type="OrthoDB" id="3626971at2"/>
<evidence type="ECO:0000259" key="3">
    <source>
        <dbReference type="PROSITE" id="PS50914"/>
    </source>
</evidence>
<dbReference type="Proteomes" id="UP000247892">
    <property type="component" value="Unassembled WGS sequence"/>
</dbReference>
<dbReference type="PANTHER" id="PTHR43080">
    <property type="entry name" value="CBS DOMAIN-CONTAINING PROTEIN CBSX3, MITOCHONDRIAL"/>
    <property type="match status" value="1"/>
</dbReference>
<dbReference type="Pfam" id="PF00571">
    <property type="entry name" value="CBS"/>
    <property type="match status" value="2"/>
</dbReference>
<dbReference type="InterPro" id="IPR017080">
    <property type="entry name" value="UCP036990_CBS_BON"/>
</dbReference>
<dbReference type="SMART" id="SM00116">
    <property type="entry name" value="CBS"/>
    <property type="match status" value="2"/>
</dbReference>
<gene>
    <name evidence="5" type="ORF">BA062_14105</name>
</gene>
<evidence type="ECO:0000256" key="2">
    <source>
        <dbReference type="PROSITE-ProRule" id="PRU00703"/>
    </source>
</evidence>
<evidence type="ECO:0000313" key="6">
    <source>
        <dbReference type="Proteomes" id="UP000247892"/>
    </source>
</evidence>
<accession>A0A318LVN3</accession>
<dbReference type="PANTHER" id="PTHR43080:SF29">
    <property type="entry name" value="OS02G0818000 PROTEIN"/>
    <property type="match status" value="1"/>
</dbReference>
<dbReference type="AlphaFoldDB" id="A0A318LVN3"/>
<keyword evidence="1 2" id="KW-0129">CBS domain</keyword>
<feature type="domain" description="CBS" evidence="4">
    <location>
        <begin position="10"/>
        <end position="67"/>
    </location>
</feature>
<name>A0A318LVN3_9PSEU</name>
<dbReference type="PIRSF" id="PIRSF036990">
    <property type="entry name" value="UCP036990_CBS_BON"/>
    <property type="match status" value="1"/>
</dbReference>
<dbReference type="Gene3D" id="3.10.580.10">
    <property type="entry name" value="CBS-domain"/>
    <property type="match status" value="1"/>
</dbReference>
<dbReference type="PROSITE" id="PS51371">
    <property type="entry name" value="CBS"/>
    <property type="match status" value="2"/>
</dbReference>
<dbReference type="InterPro" id="IPR000644">
    <property type="entry name" value="CBS_dom"/>
</dbReference>
<dbReference type="PROSITE" id="PS50914">
    <property type="entry name" value="BON"/>
    <property type="match status" value="1"/>
</dbReference>
<feature type="domain" description="BON" evidence="3">
    <location>
        <begin position="147"/>
        <end position="215"/>
    </location>
</feature>
<protein>
    <recommendedName>
        <fullName evidence="7">CBS domain-containing protein</fullName>
    </recommendedName>
</protein>
<feature type="domain" description="CBS" evidence="4">
    <location>
        <begin position="93"/>
        <end position="149"/>
    </location>
</feature>
<dbReference type="Pfam" id="PF04972">
    <property type="entry name" value="BON"/>
    <property type="match status" value="1"/>
</dbReference>
<dbReference type="CDD" id="cd04586">
    <property type="entry name" value="CBS_pair_BON_assoc"/>
    <property type="match status" value="1"/>
</dbReference>
<organism evidence="5 6">
    <name type="scientific">Prauserella flavalba</name>
    <dbReference type="NCBI Taxonomy" id="1477506"/>
    <lineage>
        <taxon>Bacteria</taxon>
        <taxon>Bacillati</taxon>
        <taxon>Actinomycetota</taxon>
        <taxon>Actinomycetes</taxon>
        <taxon>Pseudonocardiales</taxon>
        <taxon>Pseudonocardiaceae</taxon>
        <taxon>Prauserella</taxon>
    </lineage>
</organism>
<dbReference type="InterPro" id="IPR051257">
    <property type="entry name" value="Diverse_CBS-Domain"/>
</dbReference>